<organism evidence="3 4">
    <name type="scientific">Actinomadura geliboluensis</name>
    <dbReference type="NCBI Taxonomy" id="882440"/>
    <lineage>
        <taxon>Bacteria</taxon>
        <taxon>Bacillati</taxon>
        <taxon>Actinomycetota</taxon>
        <taxon>Actinomycetes</taxon>
        <taxon>Streptosporangiales</taxon>
        <taxon>Thermomonosporaceae</taxon>
        <taxon>Actinomadura</taxon>
    </lineage>
</organism>
<comment type="caution">
    <text evidence="3">The sequence shown here is derived from an EMBL/GenBank/DDBJ whole genome shotgun (WGS) entry which is preliminary data.</text>
</comment>
<feature type="region of interest" description="Disordered" evidence="1">
    <location>
        <begin position="265"/>
        <end position="291"/>
    </location>
</feature>
<feature type="transmembrane region" description="Helical" evidence="2">
    <location>
        <begin position="74"/>
        <end position="93"/>
    </location>
</feature>
<feature type="transmembrane region" description="Helical" evidence="2">
    <location>
        <begin position="113"/>
        <end position="137"/>
    </location>
</feature>
<feature type="compositionally biased region" description="Low complexity" evidence="1">
    <location>
        <begin position="271"/>
        <end position="283"/>
    </location>
</feature>
<name>A0A5S4GSF6_9ACTN</name>
<keyword evidence="2" id="KW-1133">Transmembrane helix</keyword>
<dbReference type="PANTHER" id="PTHR39419:SF1">
    <property type="entry name" value="SLL0814 PROTEIN"/>
    <property type="match status" value="1"/>
</dbReference>
<feature type="transmembrane region" description="Helical" evidence="2">
    <location>
        <begin position="21"/>
        <end position="43"/>
    </location>
</feature>
<protein>
    <submittedName>
        <fullName evidence="3">Carotenoid biosynthesis protein</fullName>
    </submittedName>
</protein>
<keyword evidence="2" id="KW-0472">Membrane</keyword>
<feature type="transmembrane region" description="Helical" evidence="2">
    <location>
        <begin position="49"/>
        <end position="67"/>
    </location>
</feature>
<evidence type="ECO:0000313" key="3">
    <source>
        <dbReference type="EMBL" id="TMR35853.1"/>
    </source>
</evidence>
<proteinExistence type="predicted"/>
<evidence type="ECO:0000313" key="4">
    <source>
        <dbReference type="Proteomes" id="UP000305238"/>
    </source>
</evidence>
<dbReference type="EMBL" id="VCKZ01000165">
    <property type="protein sequence ID" value="TMR35853.1"/>
    <property type="molecule type" value="Genomic_DNA"/>
</dbReference>
<dbReference type="Pfam" id="PF04240">
    <property type="entry name" value="Caroten_synth"/>
    <property type="match status" value="1"/>
</dbReference>
<evidence type="ECO:0000256" key="2">
    <source>
        <dbReference type="SAM" id="Phobius"/>
    </source>
</evidence>
<dbReference type="InterPro" id="IPR007354">
    <property type="entry name" value="CruF-like"/>
</dbReference>
<accession>A0A5S4GSF6</accession>
<feature type="transmembrane region" description="Helical" evidence="2">
    <location>
        <begin position="144"/>
        <end position="161"/>
    </location>
</feature>
<evidence type="ECO:0000256" key="1">
    <source>
        <dbReference type="SAM" id="MobiDB-lite"/>
    </source>
</evidence>
<dbReference type="Proteomes" id="UP000305238">
    <property type="component" value="Unassembled WGS sequence"/>
</dbReference>
<feature type="transmembrane region" description="Helical" evidence="2">
    <location>
        <begin position="213"/>
        <end position="234"/>
    </location>
</feature>
<feature type="transmembrane region" description="Helical" evidence="2">
    <location>
        <begin position="240"/>
        <end position="261"/>
    </location>
</feature>
<keyword evidence="4" id="KW-1185">Reference proteome</keyword>
<dbReference type="AlphaFoldDB" id="A0A5S4GSF6"/>
<gene>
    <name evidence="3" type="ORF">ETD96_22135</name>
</gene>
<dbReference type="PROSITE" id="PS51257">
    <property type="entry name" value="PROKAR_LIPOPROTEIN"/>
    <property type="match status" value="1"/>
</dbReference>
<reference evidence="3 4" key="1">
    <citation type="submission" date="2019-05" db="EMBL/GenBank/DDBJ databases">
        <title>Draft genome sequence of Actinomadura geliboluensis A8036.</title>
        <authorList>
            <person name="Saricaoglu S."/>
            <person name="Isik K."/>
        </authorList>
    </citation>
    <scope>NUCLEOTIDE SEQUENCE [LARGE SCALE GENOMIC DNA]</scope>
    <source>
        <strain evidence="3 4">A8036</strain>
    </source>
</reference>
<dbReference type="PANTHER" id="PTHR39419">
    <property type="entry name" value="SLL0814 PROTEIN"/>
    <property type="match status" value="1"/>
</dbReference>
<dbReference type="OrthoDB" id="9811293at2"/>
<keyword evidence="2" id="KW-0812">Transmembrane</keyword>
<sequence>MRGVPAARSARPVRGGRSSTGPVIAGAGCLAGMVAAQVASGLSADPVRLTGPVVGLMAAGAACFVASRRGPRRAAGAAGAAAAIGYAAEWTGVRTGVPFGRYTYTPILRPQVGGVPVAVAVAWAGMGAASHAVAATLVPVERTCTRIAVGAAALTAWDLFLDPQMLRQDLWRWVDGGAYRGVPVSNYAGWLGVSALLMGVLEPIAGWERDASGWLVALYGVMAGMETLGFAAVFDPPDRLVALAGGSAMGMFAVPAAVAAFRRRPARSPQRRPAPGPRCAGRAAWRRGWRR</sequence>
<feature type="transmembrane region" description="Helical" evidence="2">
    <location>
        <begin position="181"/>
        <end position="201"/>
    </location>
</feature>